<dbReference type="PANTHER" id="PTHR43861:SF1">
    <property type="entry name" value="TRANS-ACONITATE 2-METHYLTRANSFERASE"/>
    <property type="match status" value="1"/>
</dbReference>
<sequence>MTVSDGIAATQEFYTRYAALYDAIARHTPGAGSLRASVADALAPEPGDTVVEMGCGTGANFPYLRERVGPTGTVVGVDFTPGVLAVARERIDEAGWENVHVVRGDATRPPVRDADAVLATFVSGMLGDPAAAVRTWAGLVGPGGRLALADLGRTTTTPFRPLNAMFKGIVRASSPPGTRSQLDRSPTEMLDARLAAAHRQLDDLCEDVQYETRALGFARVTGGRVREE</sequence>
<protein>
    <submittedName>
        <fullName evidence="2">Methyltransferase domain-containing protein</fullName>
    </submittedName>
</protein>
<keyword evidence="3" id="KW-1185">Reference proteome</keyword>
<evidence type="ECO:0000259" key="1">
    <source>
        <dbReference type="Pfam" id="PF08241"/>
    </source>
</evidence>
<dbReference type="GO" id="GO:0032259">
    <property type="term" value="P:methylation"/>
    <property type="evidence" value="ECO:0007669"/>
    <property type="project" value="UniProtKB-KW"/>
</dbReference>
<accession>A0A1I6G4A2</accession>
<dbReference type="EMBL" id="FOYS01000001">
    <property type="protein sequence ID" value="SFR37043.1"/>
    <property type="molecule type" value="Genomic_DNA"/>
</dbReference>
<name>A0A1I6G4A2_9EURY</name>
<dbReference type="PANTHER" id="PTHR43861">
    <property type="entry name" value="TRANS-ACONITATE 2-METHYLTRANSFERASE-RELATED"/>
    <property type="match status" value="1"/>
</dbReference>
<dbReference type="SUPFAM" id="SSF53335">
    <property type="entry name" value="S-adenosyl-L-methionine-dependent methyltransferases"/>
    <property type="match status" value="1"/>
</dbReference>
<dbReference type="GO" id="GO:0008757">
    <property type="term" value="F:S-adenosylmethionine-dependent methyltransferase activity"/>
    <property type="evidence" value="ECO:0007669"/>
    <property type="project" value="InterPro"/>
</dbReference>
<dbReference type="InterPro" id="IPR029063">
    <property type="entry name" value="SAM-dependent_MTases_sf"/>
</dbReference>
<dbReference type="CDD" id="cd02440">
    <property type="entry name" value="AdoMet_MTases"/>
    <property type="match status" value="1"/>
</dbReference>
<evidence type="ECO:0000313" key="3">
    <source>
        <dbReference type="Proteomes" id="UP000243250"/>
    </source>
</evidence>
<proteinExistence type="predicted"/>
<dbReference type="InterPro" id="IPR013216">
    <property type="entry name" value="Methyltransf_11"/>
</dbReference>
<dbReference type="STRING" id="555875.SAMN04488124_0850"/>
<evidence type="ECO:0000313" key="2">
    <source>
        <dbReference type="EMBL" id="SFR37043.1"/>
    </source>
</evidence>
<gene>
    <name evidence="2" type="ORF">SAMN04488124_0850</name>
</gene>
<keyword evidence="2" id="KW-0489">Methyltransferase</keyword>
<feature type="domain" description="Methyltransferase type 11" evidence="1">
    <location>
        <begin position="52"/>
        <end position="147"/>
    </location>
</feature>
<keyword evidence="2" id="KW-0808">Transferase</keyword>
<organism evidence="2 3">
    <name type="scientific">Halogeometricum limi</name>
    <dbReference type="NCBI Taxonomy" id="555875"/>
    <lineage>
        <taxon>Archaea</taxon>
        <taxon>Methanobacteriati</taxon>
        <taxon>Methanobacteriota</taxon>
        <taxon>Stenosarchaea group</taxon>
        <taxon>Halobacteria</taxon>
        <taxon>Halobacteriales</taxon>
        <taxon>Haloferacaceae</taxon>
        <taxon>Halogeometricum</taxon>
    </lineage>
</organism>
<dbReference type="Proteomes" id="UP000243250">
    <property type="component" value="Unassembled WGS sequence"/>
</dbReference>
<dbReference type="Pfam" id="PF08241">
    <property type="entry name" value="Methyltransf_11"/>
    <property type="match status" value="1"/>
</dbReference>
<reference evidence="3" key="1">
    <citation type="submission" date="2016-10" db="EMBL/GenBank/DDBJ databases">
        <authorList>
            <person name="Varghese N."/>
            <person name="Submissions S."/>
        </authorList>
    </citation>
    <scope>NUCLEOTIDE SEQUENCE [LARGE SCALE GENOMIC DNA]</scope>
    <source>
        <strain evidence="3">CGMCC 1.8711</strain>
    </source>
</reference>
<dbReference type="AlphaFoldDB" id="A0A1I6G4A2"/>
<dbReference type="Gene3D" id="3.40.50.150">
    <property type="entry name" value="Vaccinia Virus protein VP39"/>
    <property type="match status" value="1"/>
</dbReference>